<feature type="transmembrane region" description="Helical" evidence="2">
    <location>
        <begin position="51"/>
        <end position="72"/>
    </location>
</feature>
<evidence type="ECO:0000256" key="1">
    <source>
        <dbReference type="SAM" id="Coils"/>
    </source>
</evidence>
<dbReference type="Proteomes" id="UP000191272">
    <property type="component" value="Chromosome"/>
</dbReference>
<keyword evidence="2" id="KW-1133">Transmembrane helix</keyword>
<dbReference type="Pfam" id="PF16872">
    <property type="entry name" value="putAbiC"/>
    <property type="match status" value="1"/>
</dbReference>
<protein>
    <recommendedName>
        <fullName evidence="5">Phage abortive infection protein</fullName>
    </recommendedName>
</protein>
<evidence type="ECO:0000313" key="3">
    <source>
        <dbReference type="EMBL" id="ARC52067.1"/>
    </source>
</evidence>
<name>A0ABM6JFQ4_NEIMU</name>
<organism evidence="3 4">
    <name type="scientific">Neisseria mucosa</name>
    <dbReference type="NCBI Taxonomy" id="488"/>
    <lineage>
        <taxon>Bacteria</taxon>
        <taxon>Pseudomonadati</taxon>
        <taxon>Pseudomonadota</taxon>
        <taxon>Betaproteobacteria</taxon>
        <taxon>Neisseriales</taxon>
        <taxon>Neisseriaceae</taxon>
        <taxon>Neisseria</taxon>
    </lineage>
</organism>
<accession>A0ABM6JFQ4</accession>
<evidence type="ECO:0000256" key="2">
    <source>
        <dbReference type="SAM" id="Phobius"/>
    </source>
</evidence>
<dbReference type="RefSeq" id="WP_080614419.1">
    <property type="nucleotide sequence ID" value="NZ_CP020452.2"/>
</dbReference>
<dbReference type="InterPro" id="IPR031709">
    <property type="entry name" value="PutAbiC"/>
</dbReference>
<evidence type="ECO:0000313" key="4">
    <source>
        <dbReference type="Proteomes" id="UP000191272"/>
    </source>
</evidence>
<keyword evidence="2" id="KW-0472">Membrane</keyword>
<sequence length="475" mass="56091">MDKGNKPNRLLWVLGGIAVAAFIFVLERYINNFKTFPIANDSATWGTFGDYLGGTLNPIISFLALIGLLYTIHQQAQEMQATREELKQAAEQQRQQVEQQSRQSEIFNLQQFESTFFSLLEQHNKIIEKVETDLNKINGDIERRYKGLDTITETPPSEEMSNYHAIEIINHNHTLKGYFDLLFQMLKFICISLSKRDENKEPANNDEKNTKIKIEDFLENSVEIRQKISTKYINIQEQLYSDILRSFIPNEILKLLALYCLTPDKYSENKDLETPYSFQGLLNRYKLLEQLQLDLKTVERILDSSEVGNFVKNNPQDKIIHFLILTSYTNTSDALGENSILKKLKPKFREQLDQSIDKSIKKYLKKYKETQEKYIKNFHKKLYIIINDYYLIKTEYNKHTKLKKQSPFRLDDLEFSDIEITNDDFDTWRNKYIKALTRKIKTYEENTNKPDTDIELKQLENNKKAWLEFLQIEED</sequence>
<gene>
    <name evidence="3" type="ORF">A6J88_13380</name>
</gene>
<proteinExistence type="predicted"/>
<dbReference type="EMBL" id="CP020452">
    <property type="protein sequence ID" value="ARC52067.1"/>
    <property type="molecule type" value="Genomic_DNA"/>
</dbReference>
<keyword evidence="1" id="KW-0175">Coiled coil</keyword>
<feature type="coiled-coil region" evidence="1">
    <location>
        <begin position="72"/>
        <end position="140"/>
    </location>
</feature>
<reference evidence="4" key="1">
    <citation type="submission" date="2017-03" db="EMBL/GenBank/DDBJ databases">
        <title>FDA dAtabase for Regulatory Grade micrObial Sequences (FDA-ARGOS): Supporting development and validation of Infectious Disease Dx tests.</title>
        <authorList>
            <person name="Campos J."/>
            <person name="Goldberg B."/>
            <person name="Tallon L."/>
            <person name="Sadzewicz L."/>
            <person name="Sengamalay N."/>
            <person name="Ott S."/>
            <person name="Godinez A."/>
            <person name="Nagaraj S."/>
            <person name="Vyas G."/>
            <person name="Aluvathingal J."/>
            <person name="Nadendla S."/>
            <person name="Geyer C."/>
            <person name="Nandy P."/>
            <person name="Hobson J."/>
            <person name="Sichtig H."/>
        </authorList>
    </citation>
    <scope>NUCLEOTIDE SEQUENCE [LARGE SCALE GENOMIC DNA]</scope>
    <source>
        <strain evidence="4">FDAARGOS_260</strain>
    </source>
</reference>
<keyword evidence="2" id="KW-0812">Transmembrane</keyword>
<evidence type="ECO:0008006" key="5">
    <source>
        <dbReference type="Google" id="ProtNLM"/>
    </source>
</evidence>
<feature type="transmembrane region" description="Helical" evidence="2">
    <location>
        <begin position="12"/>
        <end position="31"/>
    </location>
</feature>
<keyword evidence="4" id="KW-1185">Reference proteome</keyword>